<sequence length="294" mass="33177">MTSVAPAFILGVVIYALGNVSGFTNLRAMPANLGTYPQWMEPVSPNHRVVTDVFFGGHRLAEVFLDEDGLVGSCNMFGDKDLIGELLSSAPAFAVDHVNRYQMSNVVHQCERRPQNVKDSYFPRLRDKGLQGALVFPGTKWCGAGNVATHYNDLGESREADMCCREHDSANESIPPFGAKRGIRNNLFYTMTGCEADKKFFDCLLKAQTFTSFSLGVGYFDLLKTKCYMYGRPTKCADNQRSRKPEVNAPCKKFVTDMWRMKKWRVYNPPNFFKAFLRAKMGFKSVNDIWTSET</sequence>
<accession>A0A131XH67</accession>
<evidence type="ECO:0000313" key="8">
    <source>
        <dbReference type="EMBL" id="JAP65450.1"/>
    </source>
</evidence>
<evidence type="ECO:0000256" key="5">
    <source>
        <dbReference type="ARBA" id="ARBA00022963"/>
    </source>
</evidence>
<keyword evidence="6" id="KW-0443">Lipid metabolism</keyword>
<dbReference type="Gene3D" id="1.20.90.10">
    <property type="entry name" value="Phospholipase A2 domain"/>
    <property type="match status" value="1"/>
</dbReference>
<organism evidence="8">
    <name type="scientific">Hyalomma excavatum</name>
    <dbReference type="NCBI Taxonomy" id="257692"/>
    <lineage>
        <taxon>Eukaryota</taxon>
        <taxon>Metazoa</taxon>
        <taxon>Ecdysozoa</taxon>
        <taxon>Arthropoda</taxon>
        <taxon>Chelicerata</taxon>
        <taxon>Arachnida</taxon>
        <taxon>Acari</taxon>
        <taxon>Parasitiformes</taxon>
        <taxon>Ixodida</taxon>
        <taxon>Ixodoidea</taxon>
        <taxon>Ixodidae</taxon>
        <taxon>Hyalomminae</taxon>
        <taxon>Hyalomma</taxon>
    </lineage>
</organism>
<keyword evidence="3" id="KW-0378">Hydrolase</keyword>
<evidence type="ECO:0000256" key="4">
    <source>
        <dbReference type="ARBA" id="ARBA00022837"/>
    </source>
</evidence>
<comment type="cofactor">
    <cofactor evidence="2">
        <name>Ca(2+)</name>
        <dbReference type="ChEBI" id="CHEBI:29108"/>
    </cofactor>
</comment>
<dbReference type="PANTHER" id="PTHR12253">
    <property type="entry name" value="RH14732P"/>
    <property type="match status" value="1"/>
</dbReference>
<dbReference type="InterPro" id="IPR036444">
    <property type="entry name" value="PLipase_A2_dom_sf"/>
</dbReference>
<dbReference type="EMBL" id="GEFH01003131">
    <property type="protein sequence ID" value="JAP65450.1"/>
    <property type="molecule type" value="mRNA"/>
</dbReference>
<feature type="domain" description="Phospholipase A2-like central" evidence="7">
    <location>
        <begin position="136"/>
        <end position="229"/>
    </location>
</feature>
<dbReference type="GO" id="GO:0004623">
    <property type="term" value="F:phospholipase A2 activity"/>
    <property type="evidence" value="ECO:0007669"/>
    <property type="project" value="UniProtKB-EC"/>
</dbReference>
<keyword evidence="4" id="KW-0106">Calcium</keyword>
<dbReference type="AlphaFoldDB" id="A0A131XH67"/>
<dbReference type="GO" id="GO:0050482">
    <property type="term" value="P:arachidonate secretion"/>
    <property type="evidence" value="ECO:0007669"/>
    <property type="project" value="InterPro"/>
</dbReference>
<reference evidence="8" key="1">
    <citation type="journal article" date="2017" name="Ticks Tick Borne Dis.">
        <title>An insight into the sialome of Hyalomma excavatum.</title>
        <authorList>
            <person name="Ribeiro J.M."/>
            <person name="Slovak M."/>
            <person name="Francischetti I.M."/>
        </authorList>
    </citation>
    <scope>NUCLEOTIDE SEQUENCE</scope>
    <source>
        <strain evidence="8">Samish</strain>
        <tissue evidence="8">Salivary glands</tissue>
    </source>
</reference>
<dbReference type="GO" id="GO:0006644">
    <property type="term" value="P:phospholipid metabolic process"/>
    <property type="evidence" value="ECO:0007669"/>
    <property type="project" value="InterPro"/>
</dbReference>
<proteinExistence type="evidence at transcript level"/>
<dbReference type="SUPFAM" id="SSF48619">
    <property type="entry name" value="Phospholipase A2, PLA2"/>
    <property type="match status" value="1"/>
</dbReference>
<dbReference type="Pfam" id="PF05826">
    <property type="entry name" value="Phospholip_A2_2"/>
    <property type="match status" value="1"/>
</dbReference>
<evidence type="ECO:0000256" key="6">
    <source>
        <dbReference type="ARBA" id="ARBA00023098"/>
    </source>
</evidence>
<evidence type="ECO:0000256" key="1">
    <source>
        <dbReference type="ARBA" id="ARBA00001604"/>
    </source>
</evidence>
<evidence type="ECO:0000259" key="7">
    <source>
        <dbReference type="Pfam" id="PF05826"/>
    </source>
</evidence>
<evidence type="ECO:0000256" key="3">
    <source>
        <dbReference type="ARBA" id="ARBA00022801"/>
    </source>
</evidence>
<dbReference type="GO" id="GO:0016042">
    <property type="term" value="P:lipid catabolic process"/>
    <property type="evidence" value="ECO:0007669"/>
    <property type="project" value="UniProtKB-KW"/>
</dbReference>
<protein>
    <submittedName>
        <fullName evidence="8">Putative phospholipase a2</fullName>
    </submittedName>
</protein>
<name>A0A131XH67_9ACAR</name>
<comment type="catalytic activity">
    <reaction evidence="1">
        <text>a 1,2-diacyl-sn-glycero-3-phosphocholine + H2O = a 1-acyl-sn-glycero-3-phosphocholine + a fatty acid + H(+)</text>
        <dbReference type="Rhea" id="RHEA:15801"/>
        <dbReference type="ChEBI" id="CHEBI:15377"/>
        <dbReference type="ChEBI" id="CHEBI:15378"/>
        <dbReference type="ChEBI" id="CHEBI:28868"/>
        <dbReference type="ChEBI" id="CHEBI:57643"/>
        <dbReference type="ChEBI" id="CHEBI:58168"/>
        <dbReference type="EC" id="3.1.1.4"/>
    </reaction>
</comment>
<dbReference type="InterPro" id="IPR016090">
    <property type="entry name" value="PLA2-like_dom"/>
</dbReference>
<evidence type="ECO:0000256" key="2">
    <source>
        <dbReference type="ARBA" id="ARBA00001913"/>
    </source>
</evidence>
<keyword evidence="5" id="KW-0442">Lipid degradation</keyword>